<gene>
    <name evidence="2" type="ORF">T310_8680</name>
</gene>
<dbReference type="EMBL" id="LASV01000653">
    <property type="protein sequence ID" value="KKA17434.1"/>
    <property type="molecule type" value="Genomic_DNA"/>
</dbReference>
<keyword evidence="3" id="KW-1185">Reference proteome</keyword>
<protein>
    <submittedName>
        <fullName evidence="2">Uncharacterized protein</fullName>
    </submittedName>
</protein>
<sequence>ELRLGRIGETKQPGSESTQDFFVSGRRRRCIPGAIVRHPGSDHWNSFGKLTSTHELGRPAGDKIAVISREEEPLSKRWTGRTRSCDGEIRQNVNWSLP</sequence>
<organism evidence="2 3">
    <name type="scientific">Rasamsonia emersonii (strain ATCC 16479 / CBS 393.64 / IMI 116815)</name>
    <dbReference type="NCBI Taxonomy" id="1408163"/>
    <lineage>
        <taxon>Eukaryota</taxon>
        <taxon>Fungi</taxon>
        <taxon>Dikarya</taxon>
        <taxon>Ascomycota</taxon>
        <taxon>Pezizomycotina</taxon>
        <taxon>Eurotiomycetes</taxon>
        <taxon>Eurotiomycetidae</taxon>
        <taxon>Eurotiales</taxon>
        <taxon>Trichocomaceae</taxon>
        <taxon>Rasamsonia</taxon>
    </lineage>
</organism>
<evidence type="ECO:0000313" key="2">
    <source>
        <dbReference type="EMBL" id="KKA17434.1"/>
    </source>
</evidence>
<reference evidence="2 3" key="1">
    <citation type="submission" date="2015-04" db="EMBL/GenBank/DDBJ databases">
        <authorList>
            <person name="Heijne W.H."/>
            <person name="Fedorova N.D."/>
            <person name="Nierman W.C."/>
            <person name="Vollebregt A.W."/>
            <person name="Zhao Z."/>
            <person name="Wu L."/>
            <person name="Kumar M."/>
            <person name="Stam H."/>
            <person name="van den Berg M.A."/>
            <person name="Pel H.J."/>
        </authorList>
    </citation>
    <scope>NUCLEOTIDE SEQUENCE [LARGE SCALE GENOMIC DNA]</scope>
    <source>
        <strain evidence="2 3">CBS 393.64</strain>
    </source>
</reference>
<comment type="caution">
    <text evidence="2">The sequence shown here is derived from an EMBL/GenBank/DDBJ whole genome shotgun (WGS) entry which is preliminary data.</text>
</comment>
<accession>A0A0F4YGX0</accession>
<dbReference type="AlphaFoldDB" id="A0A0F4YGX0"/>
<dbReference type="GeneID" id="25320886"/>
<proteinExistence type="predicted"/>
<name>A0A0F4YGX0_RASE3</name>
<evidence type="ECO:0000313" key="3">
    <source>
        <dbReference type="Proteomes" id="UP000053958"/>
    </source>
</evidence>
<feature type="non-terminal residue" evidence="2">
    <location>
        <position position="1"/>
    </location>
</feature>
<dbReference type="Proteomes" id="UP000053958">
    <property type="component" value="Unassembled WGS sequence"/>
</dbReference>
<evidence type="ECO:0000256" key="1">
    <source>
        <dbReference type="SAM" id="MobiDB-lite"/>
    </source>
</evidence>
<feature type="region of interest" description="Disordered" evidence="1">
    <location>
        <begin position="1"/>
        <end position="20"/>
    </location>
</feature>
<dbReference type="RefSeq" id="XP_013324046.1">
    <property type="nucleotide sequence ID" value="XM_013468592.1"/>
</dbReference>